<feature type="transmembrane region" description="Helical" evidence="8">
    <location>
        <begin position="38"/>
        <end position="59"/>
    </location>
</feature>
<dbReference type="Pfam" id="PF02386">
    <property type="entry name" value="TrkH"/>
    <property type="match status" value="2"/>
</dbReference>
<dbReference type="AlphaFoldDB" id="A0AAE3J0C4"/>
<feature type="transmembrane region" description="Helical" evidence="8">
    <location>
        <begin position="413"/>
        <end position="437"/>
    </location>
</feature>
<gene>
    <name evidence="9" type="ORF">OH136_07450</name>
</gene>
<comment type="subcellular location">
    <subcellularLocation>
        <location evidence="1">Cell membrane</location>
        <topology evidence="1">Multi-pass membrane protein</topology>
    </subcellularLocation>
</comment>
<dbReference type="PANTHER" id="PTHR32024">
    <property type="entry name" value="TRK SYSTEM POTASSIUM UPTAKE PROTEIN TRKG-RELATED"/>
    <property type="match status" value="1"/>
</dbReference>
<evidence type="ECO:0000256" key="5">
    <source>
        <dbReference type="ARBA" id="ARBA00022989"/>
    </source>
</evidence>
<keyword evidence="3" id="KW-1003">Cell membrane</keyword>
<feature type="transmembrane region" description="Helical" evidence="8">
    <location>
        <begin position="282"/>
        <end position="303"/>
    </location>
</feature>
<dbReference type="PANTHER" id="PTHR32024:SF3">
    <property type="entry name" value="TRK SYSTEM POTASSIUM UPTAKE PROTEIN"/>
    <property type="match status" value="1"/>
</dbReference>
<evidence type="ECO:0000256" key="6">
    <source>
        <dbReference type="ARBA" id="ARBA00023065"/>
    </source>
</evidence>
<keyword evidence="7 8" id="KW-0472">Membrane</keyword>
<proteinExistence type="predicted"/>
<feature type="transmembrane region" description="Helical" evidence="8">
    <location>
        <begin position="243"/>
        <end position="262"/>
    </location>
</feature>
<keyword evidence="6" id="KW-0406">Ion transport</keyword>
<evidence type="ECO:0000313" key="9">
    <source>
        <dbReference type="EMBL" id="MCV6824390.1"/>
    </source>
</evidence>
<dbReference type="GO" id="GO:0030001">
    <property type="term" value="P:metal ion transport"/>
    <property type="evidence" value="ECO:0007669"/>
    <property type="project" value="UniProtKB-ARBA"/>
</dbReference>
<keyword evidence="4 8" id="KW-0812">Transmembrane</keyword>
<feature type="transmembrane region" description="Helical" evidence="8">
    <location>
        <begin position="192"/>
        <end position="211"/>
    </location>
</feature>
<evidence type="ECO:0000313" key="10">
    <source>
        <dbReference type="Proteomes" id="UP001208041"/>
    </source>
</evidence>
<evidence type="ECO:0000256" key="8">
    <source>
        <dbReference type="SAM" id="Phobius"/>
    </source>
</evidence>
<reference evidence="9" key="1">
    <citation type="submission" date="2022-10" db="EMBL/GenBank/DDBJ databases">
        <authorList>
            <person name="Yue Y."/>
        </authorList>
    </citation>
    <scope>NUCLEOTIDE SEQUENCE</scope>
    <source>
        <strain evidence="9">Z654</strain>
    </source>
</reference>
<dbReference type="GO" id="GO:0005886">
    <property type="term" value="C:plasma membrane"/>
    <property type="evidence" value="ECO:0007669"/>
    <property type="project" value="UniProtKB-SubCell"/>
</dbReference>
<evidence type="ECO:0000256" key="3">
    <source>
        <dbReference type="ARBA" id="ARBA00022475"/>
    </source>
</evidence>
<evidence type="ECO:0000256" key="7">
    <source>
        <dbReference type="ARBA" id="ARBA00023136"/>
    </source>
</evidence>
<sequence length="504" mass="54079">MSRLLHLPLFVILMGIGSAAMLVPGFHAAATRDFETMRVFGYSALLFFALTGLFALATANYKAKDAARSHLLSLLACFAALPLLLAIPLHQSVGNTTFFNAYFEMVSSITTTGATLYDLPDRLPESVHLWRALVAWMGGLFVWITAAAILAPLNIGGFEVMTIQHDKIGTSASQITEIADGSTRLMRWSRKLVPIYVVVTGLLWVGLTLAGDRAFVALIHAMSAMSTSGISATGGLKTSESGMVGEMLVFLVLLFGLSRLVFSGEWRDRTPKALAKNPEIRIAVFLMVCVPSLLFVRHWYGALEVDSVDDFETSLKALWGGVFATISFLTTTGFEGSSWDEARDWSGLNTPGMILMGLAIVGGGVATTAGGVKLLRVYALYKNGQRELEKLVHPSSVAGAGGMARHLRRRGAYVAWIFFMLFAISIAVVAALLSLLGHSFEEAMVLTVAALSTTGPLAATATETPISYATLSPLAKGVLAAAMVLGRLETLAFVALFNPESWRN</sequence>
<dbReference type="GO" id="GO:0008324">
    <property type="term" value="F:monoatomic cation transmembrane transporter activity"/>
    <property type="evidence" value="ECO:0007669"/>
    <property type="project" value="InterPro"/>
</dbReference>
<evidence type="ECO:0000256" key="2">
    <source>
        <dbReference type="ARBA" id="ARBA00022448"/>
    </source>
</evidence>
<feature type="transmembrane region" description="Helical" evidence="8">
    <location>
        <begin position="71"/>
        <end position="89"/>
    </location>
</feature>
<keyword evidence="2" id="KW-0813">Transport</keyword>
<dbReference type="InterPro" id="IPR003445">
    <property type="entry name" value="Cat_transpt"/>
</dbReference>
<feature type="transmembrane region" description="Helical" evidence="8">
    <location>
        <begin position="354"/>
        <end position="375"/>
    </location>
</feature>
<keyword evidence="10" id="KW-1185">Reference proteome</keyword>
<accession>A0AAE3J0C4</accession>
<feature type="transmembrane region" description="Helical" evidence="8">
    <location>
        <begin position="129"/>
        <end position="151"/>
    </location>
</feature>
<keyword evidence="5 8" id="KW-1133">Transmembrane helix</keyword>
<evidence type="ECO:0000256" key="4">
    <source>
        <dbReference type="ARBA" id="ARBA00022692"/>
    </source>
</evidence>
<dbReference type="RefSeq" id="WP_263953200.1">
    <property type="nucleotide sequence ID" value="NZ_JAOYFC010000001.1"/>
</dbReference>
<organism evidence="9 10">
    <name type="scientific">Halocynthiibacter halioticoli</name>
    <dbReference type="NCBI Taxonomy" id="2986804"/>
    <lineage>
        <taxon>Bacteria</taxon>
        <taxon>Pseudomonadati</taxon>
        <taxon>Pseudomonadota</taxon>
        <taxon>Alphaproteobacteria</taxon>
        <taxon>Rhodobacterales</taxon>
        <taxon>Paracoccaceae</taxon>
        <taxon>Halocynthiibacter</taxon>
    </lineage>
</organism>
<dbReference type="Proteomes" id="UP001208041">
    <property type="component" value="Unassembled WGS sequence"/>
</dbReference>
<feature type="transmembrane region" description="Helical" evidence="8">
    <location>
        <begin position="474"/>
        <end position="497"/>
    </location>
</feature>
<dbReference type="EMBL" id="JAOYFC010000001">
    <property type="protein sequence ID" value="MCV6824390.1"/>
    <property type="molecule type" value="Genomic_DNA"/>
</dbReference>
<protein>
    <submittedName>
        <fullName evidence="9">TrkH family potassium uptake protein</fullName>
    </submittedName>
</protein>
<name>A0AAE3J0C4_9RHOB</name>
<evidence type="ECO:0000256" key="1">
    <source>
        <dbReference type="ARBA" id="ARBA00004651"/>
    </source>
</evidence>
<comment type="caution">
    <text evidence="9">The sequence shown here is derived from an EMBL/GenBank/DDBJ whole genome shotgun (WGS) entry which is preliminary data.</text>
</comment>